<accession>A0ABP0HJR3</accession>
<organism evidence="1 2">
    <name type="scientific">Durusdinium trenchii</name>
    <dbReference type="NCBI Taxonomy" id="1381693"/>
    <lineage>
        <taxon>Eukaryota</taxon>
        <taxon>Sar</taxon>
        <taxon>Alveolata</taxon>
        <taxon>Dinophyceae</taxon>
        <taxon>Suessiales</taxon>
        <taxon>Symbiodiniaceae</taxon>
        <taxon>Durusdinium</taxon>
    </lineage>
</organism>
<comment type="caution">
    <text evidence="1">The sequence shown here is derived from an EMBL/GenBank/DDBJ whole genome shotgun (WGS) entry which is preliminary data.</text>
</comment>
<reference evidence="1 2" key="1">
    <citation type="submission" date="2024-02" db="EMBL/GenBank/DDBJ databases">
        <authorList>
            <person name="Chen Y."/>
            <person name="Shah S."/>
            <person name="Dougan E. K."/>
            <person name="Thang M."/>
            <person name="Chan C."/>
        </authorList>
    </citation>
    <scope>NUCLEOTIDE SEQUENCE [LARGE SCALE GENOMIC DNA]</scope>
</reference>
<dbReference type="EMBL" id="CAXAMN010000747">
    <property type="protein sequence ID" value="CAK8990460.1"/>
    <property type="molecule type" value="Genomic_DNA"/>
</dbReference>
<evidence type="ECO:0000313" key="1">
    <source>
        <dbReference type="EMBL" id="CAK8990460.1"/>
    </source>
</evidence>
<proteinExistence type="predicted"/>
<keyword evidence="2" id="KW-1185">Reference proteome</keyword>
<protein>
    <submittedName>
        <fullName evidence="1">Uncharacterized protein</fullName>
    </submittedName>
</protein>
<gene>
    <name evidence="1" type="ORF">CCMP2556_LOCUS2064</name>
</gene>
<name>A0ABP0HJR3_9DINO</name>
<sequence length="243" mass="26551">MFPMQLECSTLAQAALNCKTVHRRGFGICDKQNMPDIAKSDISPNLDRDKMFNELWWLNYCFCEGVGIGAVGNPFFGGEAVNICLHSKCEMTDIGDPFCSNIRVCLCLTDQCSLPPAPGSPICVCFNKKLAGDDGWSGQQLFDWSTNFGDTFWLYYIFCMGLGFSAPQANGRPFFAVQTKELCIKGGTKLAMPMEGGKLCSAVSTRLCFWDQCAMPPAEGAPMFVCFNLLNPKSGAKPLAYGG</sequence>
<dbReference type="Proteomes" id="UP001642484">
    <property type="component" value="Unassembled WGS sequence"/>
</dbReference>
<evidence type="ECO:0000313" key="2">
    <source>
        <dbReference type="Proteomes" id="UP001642484"/>
    </source>
</evidence>